<proteinExistence type="predicted"/>
<protein>
    <submittedName>
        <fullName evidence="1">Uncharacterized protein</fullName>
    </submittedName>
</protein>
<sequence>MTERTSEYQKKAKEYARYLKPYLGHEPTVPDSTSDQKTYEYLQRLHQGASAKWVEEVKKMPERQEHNNGSQNIRVAKNSDRVTAMDWPYGGRVQILDNGTILTDGDSTGLLNTLVAMKPLDQSLPDFLKELAKGQ</sequence>
<accession>A0A1F5GVN1</accession>
<organism evidence="1 2">
    <name type="scientific">Candidatus Curtissbacteria bacterium RIFCSPLOWO2_01_FULL_37_9</name>
    <dbReference type="NCBI Taxonomy" id="1797724"/>
    <lineage>
        <taxon>Bacteria</taxon>
        <taxon>Candidatus Curtissiibacteriota</taxon>
    </lineage>
</organism>
<gene>
    <name evidence="1" type="ORF">A3A48_00475</name>
</gene>
<dbReference type="Proteomes" id="UP000178336">
    <property type="component" value="Unassembled WGS sequence"/>
</dbReference>
<comment type="caution">
    <text evidence="1">The sequence shown here is derived from an EMBL/GenBank/DDBJ whole genome shotgun (WGS) entry which is preliminary data.</text>
</comment>
<evidence type="ECO:0000313" key="2">
    <source>
        <dbReference type="Proteomes" id="UP000178336"/>
    </source>
</evidence>
<evidence type="ECO:0000313" key="1">
    <source>
        <dbReference type="EMBL" id="OGD95889.1"/>
    </source>
</evidence>
<name>A0A1F5GVN1_9BACT</name>
<dbReference type="EMBL" id="MFBN01000006">
    <property type="protein sequence ID" value="OGD95889.1"/>
    <property type="molecule type" value="Genomic_DNA"/>
</dbReference>
<dbReference type="AlphaFoldDB" id="A0A1F5GVN1"/>
<reference evidence="1 2" key="1">
    <citation type="journal article" date="2016" name="Nat. Commun.">
        <title>Thousands of microbial genomes shed light on interconnected biogeochemical processes in an aquifer system.</title>
        <authorList>
            <person name="Anantharaman K."/>
            <person name="Brown C.T."/>
            <person name="Hug L.A."/>
            <person name="Sharon I."/>
            <person name="Castelle C.J."/>
            <person name="Probst A.J."/>
            <person name="Thomas B.C."/>
            <person name="Singh A."/>
            <person name="Wilkins M.J."/>
            <person name="Karaoz U."/>
            <person name="Brodie E.L."/>
            <person name="Williams K.H."/>
            <person name="Hubbard S.S."/>
            <person name="Banfield J.F."/>
        </authorList>
    </citation>
    <scope>NUCLEOTIDE SEQUENCE [LARGE SCALE GENOMIC DNA]</scope>
</reference>
<dbReference type="STRING" id="1797724.A3A48_00475"/>